<evidence type="ECO:0000313" key="15">
    <source>
        <dbReference type="EMBL" id="RAK09441.1"/>
    </source>
</evidence>
<dbReference type="GO" id="GO:0009279">
    <property type="term" value="C:cell outer membrane"/>
    <property type="evidence" value="ECO:0007669"/>
    <property type="project" value="UniProtKB-SubCell"/>
</dbReference>
<name>A0A327XMM6_9RHOB</name>
<dbReference type="Proteomes" id="UP000249165">
    <property type="component" value="Unassembled WGS sequence"/>
</dbReference>
<evidence type="ECO:0000256" key="7">
    <source>
        <dbReference type="ARBA" id="ARBA00023136"/>
    </source>
</evidence>
<organism evidence="15 16">
    <name type="scientific">Salipiger aestuarii</name>
    <dbReference type="NCBI Taxonomy" id="568098"/>
    <lineage>
        <taxon>Bacteria</taxon>
        <taxon>Pseudomonadati</taxon>
        <taxon>Pseudomonadota</taxon>
        <taxon>Alphaproteobacteria</taxon>
        <taxon>Rhodobacterales</taxon>
        <taxon>Roseobacteraceae</taxon>
        <taxon>Salipiger</taxon>
    </lineage>
</organism>
<dbReference type="CDD" id="cd01347">
    <property type="entry name" value="ligand_gated_channel"/>
    <property type="match status" value="1"/>
</dbReference>
<dbReference type="PANTHER" id="PTHR30069">
    <property type="entry name" value="TONB-DEPENDENT OUTER MEMBRANE RECEPTOR"/>
    <property type="match status" value="1"/>
</dbReference>
<dbReference type="AlphaFoldDB" id="A0A327XMM6"/>
<dbReference type="Pfam" id="PF07715">
    <property type="entry name" value="Plug"/>
    <property type="match status" value="1"/>
</dbReference>
<keyword evidence="4 10" id="KW-0812">Transmembrane</keyword>
<keyword evidence="6 11" id="KW-0798">TonB box</keyword>
<keyword evidence="7 10" id="KW-0472">Membrane</keyword>
<dbReference type="InterPro" id="IPR000531">
    <property type="entry name" value="Beta-barrel_TonB"/>
</dbReference>
<proteinExistence type="inferred from homology"/>
<evidence type="ECO:0000256" key="10">
    <source>
        <dbReference type="PROSITE-ProRule" id="PRU01360"/>
    </source>
</evidence>
<dbReference type="InterPro" id="IPR039426">
    <property type="entry name" value="TonB-dep_rcpt-like"/>
</dbReference>
<dbReference type="PROSITE" id="PS52016">
    <property type="entry name" value="TONB_DEPENDENT_REC_3"/>
    <property type="match status" value="1"/>
</dbReference>
<dbReference type="InterPro" id="IPR037066">
    <property type="entry name" value="Plug_dom_sf"/>
</dbReference>
<evidence type="ECO:0000256" key="6">
    <source>
        <dbReference type="ARBA" id="ARBA00023077"/>
    </source>
</evidence>
<gene>
    <name evidence="15" type="ORF">ATI53_10694</name>
</gene>
<dbReference type="PANTHER" id="PTHR30069:SF29">
    <property type="entry name" value="HEMOGLOBIN AND HEMOGLOBIN-HAPTOGLOBIN-BINDING PROTEIN 1-RELATED"/>
    <property type="match status" value="1"/>
</dbReference>
<evidence type="ECO:0000256" key="8">
    <source>
        <dbReference type="ARBA" id="ARBA00023170"/>
    </source>
</evidence>
<comment type="similarity">
    <text evidence="10 11">Belongs to the TonB-dependent receptor family.</text>
</comment>
<dbReference type="Pfam" id="PF00593">
    <property type="entry name" value="TonB_dep_Rec_b-barrel"/>
    <property type="match status" value="1"/>
</dbReference>
<evidence type="ECO:0000256" key="4">
    <source>
        <dbReference type="ARBA" id="ARBA00022692"/>
    </source>
</evidence>
<feature type="domain" description="TonB-dependent receptor plug" evidence="14">
    <location>
        <begin position="95"/>
        <end position="201"/>
    </location>
</feature>
<feature type="region of interest" description="Disordered" evidence="12">
    <location>
        <begin position="260"/>
        <end position="279"/>
    </location>
</feature>
<accession>A0A327XMM6</accession>
<evidence type="ECO:0000256" key="3">
    <source>
        <dbReference type="ARBA" id="ARBA00022452"/>
    </source>
</evidence>
<protein>
    <submittedName>
        <fullName evidence="15">Vitamin B12 transporter</fullName>
    </submittedName>
</protein>
<evidence type="ECO:0000256" key="1">
    <source>
        <dbReference type="ARBA" id="ARBA00004571"/>
    </source>
</evidence>
<keyword evidence="9 10" id="KW-0998">Cell outer membrane</keyword>
<evidence type="ECO:0000256" key="9">
    <source>
        <dbReference type="ARBA" id="ARBA00023237"/>
    </source>
</evidence>
<feature type="domain" description="TonB-dependent receptor-like beta-barrel" evidence="13">
    <location>
        <begin position="277"/>
        <end position="672"/>
    </location>
</feature>
<evidence type="ECO:0000256" key="5">
    <source>
        <dbReference type="ARBA" id="ARBA00022729"/>
    </source>
</evidence>
<evidence type="ECO:0000313" key="16">
    <source>
        <dbReference type="Proteomes" id="UP000249165"/>
    </source>
</evidence>
<sequence>MFTLPMRGARLRERFFSVRGDVHLPGHSTPAAGHTHHDGRAWIAVPKRKYAVKQTLCSVSALALGSLPALAQDDTPYVLDPLVLQVGYESTTALRTGVTVDVITQSDLQGRADTRVIDILARQPGVSVRSNGPLGTAAGIAIRGVSQQNIAVRIDGIDVSDPSGTQVAYDFGGLTAGDIGQIEILRGSQSALYGSESIGGAINITTKKASRDGISAEAFAEFGTYDTWRAGVSLFNRGEGYDSAVTLSWITSEGFSAADEGGLDLGTSDPTDHNDEDDGYEARRLSYSGTYDIAQGAATLDLSAFTEEARYEYDERASGNVFDGSPDDHVDRNQTGARAALSFATGRVDHELSLGYYEIERTLSGTTLDSSAADTAPYNGTPYPFEFDYKGTRLTMRYQSAFDIGNHTRAVLGAEHTNESYTDDISGVTSFGAYGSSQDQDTDVDSLFAEISLAPRGDLDLGLALRHDEHSEFGGYTTGRLSAVWRARPDLIFRGNLANGFRAPSNYELYDAYSGNDTLDPETSVSVDLGVEKRFGDTGFVRATAFWIEARDIIDYSYTSYTYVQVDDTSTRRGLELAGAYALGDRVTLDGSYTWTDSFSDADLDSSGWRLEIPEHSYALGLTAAVTDTVAVSLSGLYEADRSGIDDYGLLNAGVSYDITSAATAYLKVSNLADEDYETVPGYEQPGRAWTFGVRATF</sequence>
<comment type="subcellular location">
    <subcellularLocation>
        <location evidence="1 10">Cell outer membrane</location>
        <topology evidence="1 10">Multi-pass membrane protein</topology>
    </subcellularLocation>
</comment>
<evidence type="ECO:0000256" key="2">
    <source>
        <dbReference type="ARBA" id="ARBA00022448"/>
    </source>
</evidence>
<dbReference type="InterPro" id="IPR012910">
    <property type="entry name" value="Plug_dom"/>
</dbReference>
<reference evidence="15 16" key="1">
    <citation type="submission" date="2018-06" db="EMBL/GenBank/DDBJ databases">
        <title>Genomic Encyclopedia of Archaeal and Bacterial Type Strains, Phase II (KMG-II): from individual species to whole genera.</title>
        <authorList>
            <person name="Goeker M."/>
        </authorList>
    </citation>
    <scope>NUCLEOTIDE SEQUENCE [LARGE SCALE GENOMIC DNA]</scope>
    <source>
        <strain evidence="15 16">DSM 22011</strain>
    </source>
</reference>
<keyword evidence="5" id="KW-0732">Signal</keyword>
<dbReference type="GO" id="GO:0044718">
    <property type="term" value="P:siderophore transmembrane transport"/>
    <property type="evidence" value="ECO:0007669"/>
    <property type="project" value="TreeGrafter"/>
</dbReference>
<evidence type="ECO:0000256" key="11">
    <source>
        <dbReference type="RuleBase" id="RU003357"/>
    </source>
</evidence>
<dbReference type="GO" id="GO:0015344">
    <property type="term" value="F:siderophore uptake transmembrane transporter activity"/>
    <property type="evidence" value="ECO:0007669"/>
    <property type="project" value="TreeGrafter"/>
</dbReference>
<dbReference type="InterPro" id="IPR036942">
    <property type="entry name" value="Beta-barrel_TonB_sf"/>
</dbReference>
<keyword evidence="2 10" id="KW-0813">Transport</keyword>
<evidence type="ECO:0000259" key="14">
    <source>
        <dbReference type="Pfam" id="PF07715"/>
    </source>
</evidence>
<dbReference type="EMBL" id="QLMG01000069">
    <property type="protein sequence ID" value="RAK09441.1"/>
    <property type="molecule type" value="Genomic_DNA"/>
</dbReference>
<comment type="caution">
    <text evidence="15">The sequence shown here is derived from an EMBL/GenBank/DDBJ whole genome shotgun (WGS) entry which is preliminary data.</text>
</comment>
<dbReference type="SUPFAM" id="SSF56935">
    <property type="entry name" value="Porins"/>
    <property type="match status" value="1"/>
</dbReference>
<keyword evidence="16" id="KW-1185">Reference proteome</keyword>
<keyword evidence="8" id="KW-0675">Receptor</keyword>
<evidence type="ECO:0000259" key="13">
    <source>
        <dbReference type="Pfam" id="PF00593"/>
    </source>
</evidence>
<dbReference type="Gene3D" id="2.40.170.20">
    <property type="entry name" value="TonB-dependent receptor, beta-barrel domain"/>
    <property type="match status" value="1"/>
</dbReference>
<dbReference type="Gene3D" id="2.170.130.10">
    <property type="entry name" value="TonB-dependent receptor, plug domain"/>
    <property type="match status" value="1"/>
</dbReference>
<keyword evidence="3 10" id="KW-1134">Transmembrane beta strand</keyword>
<evidence type="ECO:0000256" key="12">
    <source>
        <dbReference type="SAM" id="MobiDB-lite"/>
    </source>
</evidence>